<organism evidence="1 2">
    <name type="scientific">Solimicrobium silvestre</name>
    <dbReference type="NCBI Taxonomy" id="2099400"/>
    <lineage>
        <taxon>Bacteria</taxon>
        <taxon>Pseudomonadati</taxon>
        <taxon>Pseudomonadota</taxon>
        <taxon>Betaproteobacteria</taxon>
        <taxon>Burkholderiales</taxon>
        <taxon>Oxalobacteraceae</taxon>
        <taxon>Solimicrobium</taxon>
    </lineage>
</organism>
<comment type="caution">
    <text evidence="1">The sequence shown here is derived from an EMBL/GenBank/DDBJ whole genome shotgun (WGS) entry which is preliminary data.</text>
</comment>
<proteinExistence type="predicted"/>
<evidence type="ECO:0000313" key="1">
    <source>
        <dbReference type="EMBL" id="PRC94462.1"/>
    </source>
</evidence>
<dbReference type="RefSeq" id="WP_105530763.1">
    <property type="nucleotide sequence ID" value="NZ_PUGF01000003.1"/>
</dbReference>
<sequence>MPNLTHLLIAYPALTVLLAGPMALPGTVITAPACVFTVLPVPFTVMVEPLEVMIVPDGTKTELFAGIVYELPAVSDDGAEVAELGLEPPPQADKVATKQSAKNVRRLFCML</sequence>
<name>A0A2S9H3A5_9BURK</name>
<accession>A0A2S9H3A5</accession>
<dbReference type="EMBL" id="PUGF01000003">
    <property type="protein sequence ID" value="PRC94462.1"/>
    <property type="molecule type" value="Genomic_DNA"/>
</dbReference>
<dbReference type="AlphaFoldDB" id="A0A2S9H3A5"/>
<protein>
    <submittedName>
        <fullName evidence="1">Uncharacterized protein</fullName>
    </submittedName>
</protein>
<keyword evidence="2" id="KW-1185">Reference proteome</keyword>
<gene>
    <name evidence="1" type="ORF">S2091_1083</name>
</gene>
<dbReference type="Proteomes" id="UP000237839">
    <property type="component" value="Unassembled WGS sequence"/>
</dbReference>
<reference evidence="1 2" key="1">
    <citation type="submission" date="2018-02" db="EMBL/GenBank/DDBJ databases">
        <title>Solimicrobium silvestre gen. nov., sp. nov., isolated from alpine forest soil.</title>
        <authorList>
            <person name="Margesin R."/>
            <person name="Albuquerque L."/>
            <person name="Zhang D.-C."/>
            <person name="Froufe H.J.C."/>
            <person name="Severino R."/>
            <person name="Roxo I."/>
            <person name="Egas C."/>
            <person name="Da Costa M.S."/>
        </authorList>
    </citation>
    <scope>NUCLEOTIDE SEQUENCE [LARGE SCALE GENOMIC DNA]</scope>
    <source>
        <strain evidence="1 2">S20-91</strain>
    </source>
</reference>
<evidence type="ECO:0000313" key="2">
    <source>
        <dbReference type="Proteomes" id="UP000237839"/>
    </source>
</evidence>